<evidence type="ECO:0000313" key="2">
    <source>
        <dbReference type="Proteomes" id="UP000824280"/>
    </source>
</evidence>
<reference evidence="1 2" key="1">
    <citation type="submission" date="2021-08" db="EMBL/GenBank/DDBJ databases">
        <title>Comparative Genomics Analysis of the Genus Qipengyuania Reveals Extensive Genetic Diversity and Metabolic Versatility, Including the Description of Fifteen Novel Species.</title>
        <authorList>
            <person name="Liu Y."/>
        </authorList>
    </citation>
    <scope>NUCLEOTIDE SEQUENCE [LARGE SCALE GENOMIC DNA]</scope>
    <source>
        <strain evidence="1 2">1XM2-8</strain>
    </source>
</reference>
<dbReference type="RefSeq" id="WP_221423497.1">
    <property type="nucleotide sequence ID" value="NZ_CP081297.1"/>
</dbReference>
<organism evidence="1 2">
    <name type="scientific">Qipengyuania psychrotolerans</name>
    <dbReference type="NCBI Taxonomy" id="2867238"/>
    <lineage>
        <taxon>Bacteria</taxon>
        <taxon>Pseudomonadati</taxon>
        <taxon>Pseudomonadota</taxon>
        <taxon>Alphaproteobacteria</taxon>
        <taxon>Sphingomonadales</taxon>
        <taxon>Erythrobacteraceae</taxon>
        <taxon>Qipengyuania</taxon>
    </lineage>
</organism>
<evidence type="ECO:0000313" key="1">
    <source>
        <dbReference type="EMBL" id="QZD87963.1"/>
    </source>
</evidence>
<evidence type="ECO:0008006" key="3">
    <source>
        <dbReference type="Google" id="ProtNLM"/>
    </source>
</evidence>
<sequence>MLKLLAMIAPIALTACVVVPDAPNQGRTPWPAGNAVPLGQPVALGDIEVTALEIVEDSRCPIDAQCVWAGRLIVKTRITSAGWRDTADITLGGEFGTHGHVVALTEVSPAKTAERELRPADYRFSYELR</sequence>
<name>A0ABX8ZL89_9SPHN</name>
<dbReference type="PROSITE" id="PS51257">
    <property type="entry name" value="PROKAR_LIPOPROTEIN"/>
    <property type="match status" value="1"/>
</dbReference>
<dbReference type="Proteomes" id="UP000824280">
    <property type="component" value="Chromosome"/>
</dbReference>
<keyword evidence="2" id="KW-1185">Reference proteome</keyword>
<accession>A0ABX8ZL89</accession>
<dbReference type="EMBL" id="CP081297">
    <property type="protein sequence ID" value="QZD87963.1"/>
    <property type="molecule type" value="Genomic_DNA"/>
</dbReference>
<proteinExistence type="predicted"/>
<protein>
    <recommendedName>
        <fullName evidence="3">Lipoprotein</fullName>
    </recommendedName>
</protein>
<gene>
    <name evidence="1" type="ORF">K3166_04555</name>
</gene>